<evidence type="ECO:0000313" key="1">
    <source>
        <dbReference type="EMBL" id="PZO41931.1"/>
    </source>
</evidence>
<dbReference type="Proteomes" id="UP000249467">
    <property type="component" value="Unassembled WGS sequence"/>
</dbReference>
<dbReference type="AlphaFoldDB" id="A0A2W4Y377"/>
<gene>
    <name evidence="1" type="ORF">DCF19_08675</name>
</gene>
<dbReference type="EMBL" id="QBML01000009">
    <property type="protein sequence ID" value="PZO41931.1"/>
    <property type="molecule type" value="Genomic_DNA"/>
</dbReference>
<comment type="caution">
    <text evidence="1">The sequence shown here is derived from an EMBL/GenBank/DDBJ whole genome shotgun (WGS) entry which is preliminary data.</text>
</comment>
<evidence type="ECO:0000313" key="2">
    <source>
        <dbReference type="Proteomes" id="UP000249467"/>
    </source>
</evidence>
<organism evidence="1 2">
    <name type="scientific">Pseudanabaena frigida</name>
    <dbReference type="NCBI Taxonomy" id="945775"/>
    <lineage>
        <taxon>Bacteria</taxon>
        <taxon>Bacillati</taxon>
        <taxon>Cyanobacteriota</taxon>
        <taxon>Cyanophyceae</taxon>
        <taxon>Pseudanabaenales</taxon>
        <taxon>Pseudanabaenaceae</taxon>
        <taxon>Pseudanabaena</taxon>
    </lineage>
</organism>
<name>A0A2W4Y377_9CYAN</name>
<accession>A0A2W4Y377</accession>
<proteinExistence type="predicted"/>
<protein>
    <submittedName>
        <fullName evidence="1">Uncharacterized protein</fullName>
    </submittedName>
</protein>
<sequence length="156" mass="17650">MTAKSLMTQSQLAVQELLEGLIEDKSNLVILPELGLSRVVAQVISVESVANAELRDFYFSCSTIDYSLVQRSQLGIFVKACFEYQGIYHDTAVQQLRDRKKAALLRLAKMPLFYFREPAKGYLCLYSPNSSECLWEGNVYRGTGRIELQTLLLSLI</sequence>
<reference evidence="1 2" key="1">
    <citation type="submission" date="2018-04" db="EMBL/GenBank/DDBJ databases">
        <authorList>
            <person name="Go L.Y."/>
            <person name="Mitchell J.A."/>
        </authorList>
    </citation>
    <scope>NUCLEOTIDE SEQUENCE [LARGE SCALE GENOMIC DNA]</scope>
    <source>
        <strain evidence="1">ULC066bin1</strain>
    </source>
</reference>
<reference evidence="1 2" key="2">
    <citation type="submission" date="2018-06" db="EMBL/GenBank/DDBJ databases">
        <title>Metagenomic assembly of (sub)arctic Cyanobacteria and their associated microbiome from non-axenic cultures.</title>
        <authorList>
            <person name="Baurain D."/>
        </authorList>
    </citation>
    <scope>NUCLEOTIDE SEQUENCE [LARGE SCALE GENOMIC DNA]</scope>
    <source>
        <strain evidence="1">ULC066bin1</strain>
    </source>
</reference>